<reference evidence="1" key="1">
    <citation type="thesis" date="2020" institute="ProQuest LLC" country="789 East Eisenhower Parkway, Ann Arbor, MI, USA">
        <title>Comparative Genomics and Chromosome Evolution.</title>
        <authorList>
            <person name="Mudd A.B."/>
        </authorList>
    </citation>
    <scope>NUCLEOTIDE SEQUENCE</scope>
    <source>
        <strain evidence="1">HN-11 Male</strain>
        <tissue evidence="1">Kidney and liver</tissue>
    </source>
</reference>
<comment type="caution">
    <text evidence="1">The sequence shown here is derived from an EMBL/GenBank/DDBJ whole genome shotgun (WGS) entry which is preliminary data.</text>
</comment>
<accession>A0A8J6E590</accession>
<protein>
    <submittedName>
        <fullName evidence="1">Uncharacterized protein</fullName>
    </submittedName>
</protein>
<proteinExistence type="predicted"/>
<sequence length="87" mass="9909">MYIEHSHLLAARRNLESIVEFQSLLESCSCKHELINLSALLQVLRTRLTEKNITPDAEQGGTAQIKSLKYCVSLSFSLFFLFKFSSL</sequence>
<evidence type="ECO:0000313" key="2">
    <source>
        <dbReference type="Proteomes" id="UP000770717"/>
    </source>
</evidence>
<name>A0A8J6E590_ELECQ</name>
<keyword evidence="2" id="KW-1185">Reference proteome</keyword>
<dbReference type="AlphaFoldDB" id="A0A8J6E590"/>
<dbReference type="EMBL" id="WNTK01080945">
    <property type="protein sequence ID" value="KAG9460347.1"/>
    <property type="molecule type" value="Genomic_DNA"/>
</dbReference>
<gene>
    <name evidence="1" type="ORF">GDO78_022443</name>
</gene>
<organism evidence="1 2">
    <name type="scientific">Eleutherodactylus coqui</name>
    <name type="common">Puerto Rican coqui</name>
    <dbReference type="NCBI Taxonomy" id="57060"/>
    <lineage>
        <taxon>Eukaryota</taxon>
        <taxon>Metazoa</taxon>
        <taxon>Chordata</taxon>
        <taxon>Craniata</taxon>
        <taxon>Vertebrata</taxon>
        <taxon>Euteleostomi</taxon>
        <taxon>Amphibia</taxon>
        <taxon>Batrachia</taxon>
        <taxon>Anura</taxon>
        <taxon>Neobatrachia</taxon>
        <taxon>Hyloidea</taxon>
        <taxon>Eleutherodactylidae</taxon>
        <taxon>Eleutherodactylinae</taxon>
        <taxon>Eleutherodactylus</taxon>
        <taxon>Eleutherodactylus</taxon>
    </lineage>
</organism>
<dbReference type="Proteomes" id="UP000770717">
    <property type="component" value="Unassembled WGS sequence"/>
</dbReference>
<evidence type="ECO:0000313" key="1">
    <source>
        <dbReference type="EMBL" id="KAG9460347.1"/>
    </source>
</evidence>